<proteinExistence type="predicted"/>
<gene>
    <name evidence="1" type="ORF">Pan181_07420</name>
</gene>
<reference evidence="1 2" key="1">
    <citation type="submission" date="2019-02" db="EMBL/GenBank/DDBJ databases">
        <title>Deep-cultivation of Planctomycetes and their phenomic and genomic characterization uncovers novel biology.</title>
        <authorList>
            <person name="Wiegand S."/>
            <person name="Jogler M."/>
            <person name="Boedeker C."/>
            <person name="Pinto D."/>
            <person name="Vollmers J."/>
            <person name="Rivas-Marin E."/>
            <person name="Kohn T."/>
            <person name="Peeters S.H."/>
            <person name="Heuer A."/>
            <person name="Rast P."/>
            <person name="Oberbeckmann S."/>
            <person name="Bunk B."/>
            <person name="Jeske O."/>
            <person name="Meyerdierks A."/>
            <person name="Storesund J.E."/>
            <person name="Kallscheuer N."/>
            <person name="Luecker S."/>
            <person name="Lage O.M."/>
            <person name="Pohl T."/>
            <person name="Merkel B.J."/>
            <person name="Hornburger P."/>
            <person name="Mueller R.-W."/>
            <person name="Bruemmer F."/>
            <person name="Labrenz M."/>
            <person name="Spormann A.M."/>
            <person name="Op den Camp H."/>
            <person name="Overmann J."/>
            <person name="Amann R."/>
            <person name="Jetten M.S.M."/>
            <person name="Mascher T."/>
            <person name="Medema M.H."/>
            <person name="Devos D.P."/>
            <person name="Kaster A.-K."/>
            <person name="Ovreas L."/>
            <person name="Rohde M."/>
            <person name="Galperin M.Y."/>
            <person name="Jogler C."/>
        </authorList>
    </citation>
    <scope>NUCLEOTIDE SEQUENCE [LARGE SCALE GENOMIC DNA]</scope>
    <source>
        <strain evidence="1 2">Pan181</strain>
    </source>
</reference>
<dbReference type="EMBL" id="CP036278">
    <property type="protein sequence ID" value="QDU54559.1"/>
    <property type="molecule type" value="Genomic_DNA"/>
</dbReference>
<dbReference type="AlphaFoldDB" id="A0A518AIJ8"/>
<dbReference type="KEGG" id="amuc:Pan181_07420"/>
<protein>
    <submittedName>
        <fullName evidence="1">Uncharacterized protein</fullName>
    </submittedName>
</protein>
<dbReference type="RefSeq" id="WP_145245523.1">
    <property type="nucleotide sequence ID" value="NZ_CP036278.1"/>
</dbReference>
<sequence length="176" mass="20313">MHEHPRGKQVRQFFAGVTEYVFQTRLGVADPPLVDYLSELLTRFLRLDDVYSVRTPRGDRLTQVADMLVEVSQRQGPAKRQLHRHIGDFTLFWTGVYPEVADRMRKIGGKDVMLDYRDQGKRNYRLASTIPVEKELAPSEVLQRLSDCFDICTVGLAEVRKEWESEENSAGPILFE</sequence>
<keyword evidence="2" id="KW-1185">Reference proteome</keyword>
<name>A0A518AIJ8_9BACT</name>
<evidence type="ECO:0000313" key="1">
    <source>
        <dbReference type="EMBL" id="QDU54559.1"/>
    </source>
</evidence>
<organism evidence="1 2">
    <name type="scientific">Aeoliella mucimassa</name>
    <dbReference type="NCBI Taxonomy" id="2527972"/>
    <lineage>
        <taxon>Bacteria</taxon>
        <taxon>Pseudomonadati</taxon>
        <taxon>Planctomycetota</taxon>
        <taxon>Planctomycetia</taxon>
        <taxon>Pirellulales</taxon>
        <taxon>Lacipirellulaceae</taxon>
        <taxon>Aeoliella</taxon>
    </lineage>
</organism>
<evidence type="ECO:0000313" key="2">
    <source>
        <dbReference type="Proteomes" id="UP000315750"/>
    </source>
</evidence>
<dbReference type="OrthoDB" id="7061165at2"/>
<dbReference type="Proteomes" id="UP000315750">
    <property type="component" value="Chromosome"/>
</dbReference>
<accession>A0A518AIJ8</accession>